<dbReference type="Proteomes" id="UP001580346">
    <property type="component" value="Unassembled WGS sequence"/>
</dbReference>
<dbReference type="SUPFAM" id="SSF160719">
    <property type="entry name" value="gpW/gp25-like"/>
    <property type="match status" value="1"/>
</dbReference>
<protein>
    <submittedName>
        <fullName evidence="1">DUF2634 domain-containing protein</fullName>
    </submittedName>
</protein>
<gene>
    <name evidence="1" type="ORF">ACE41H_09805</name>
</gene>
<keyword evidence="2" id="KW-1185">Reference proteome</keyword>
<dbReference type="EMBL" id="JBHHMI010000006">
    <property type="protein sequence ID" value="MFB5267078.1"/>
    <property type="molecule type" value="Genomic_DNA"/>
</dbReference>
<dbReference type="RefSeq" id="WP_375355038.1">
    <property type="nucleotide sequence ID" value="NZ_JBHHMI010000006.1"/>
</dbReference>
<evidence type="ECO:0000313" key="2">
    <source>
        <dbReference type="Proteomes" id="UP001580346"/>
    </source>
</evidence>
<proteinExistence type="predicted"/>
<name>A0ABV5AS83_9BACL</name>
<organism evidence="1 2">
    <name type="scientific">Paenibacillus enshidis</name>
    <dbReference type="NCBI Taxonomy" id="1458439"/>
    <lineage>
        <taxon>Bacteria</taxon>
        <taxon>Bacillati</taxon>
        <taxon>Bacillota</taxon>
        <taxon>Bacilli</taxon>
        <taxon>Bacillales</taxon>
        <taxon>Paenibacillaceae</taxon>
        <taxon>Paenibacillus</taxon>
    </lineage>
</organism>
<comment type="caution">
    <text evidence="1">The sequence shown here is derived from an EMBL/GenBank/DDBJ whole genome shotgun (WGS) entry which is preliminary data.</text>
</comment>
<accession>A0ABV5AS83</accession>
<dbReference type="InterPro" id="IPR020288">
    <property type="entry name" value="Sheath_initiator"/>
</dbReference>
<evidence type="ECO:0000313" key="1">
    <source>
        <dbReference type="EMBL" id="MFB5267078.1"/>
    </source>
</evidence>
<dbReference type="Pfam" id="PF10934">
    <property type="entry name" value="Sheath_initiator"/>
    <property type="match status" value="1"/>
</dbReference>
<reference evidence="1 2" key="1">
    <citation type="submission" date="2024-09" db="EMBL/GenBank/DDBJ databases">
        <title>Paenibacillus zeirhizospherea sp. nov., isolated from surface of the maize (Zea mays) roots in a horticulture field, Hungary.</title>
        <authorList>
            <person name="Marton D."/>
            <person name="Farkas M."/>
            <person name="Bedics A."/>
            <person name="Toth E."/>
            <person name="Tancsics A."/>
            <person name="Boka K."/>
            <person name="Maroti G."/>
            <person name="Kriszt B."/>
            <person name="Cserhati M."/>
        </authorList>
    </citation>
    <scope>NUCLEOTIDE SEQUENCE [LARGE SCALE GENOMIC DNA]</scope>
    <source>
        <strain evidence="1 2">KCTC 33519</strain>
    </source>
</reference>
<sequence length="141" mass="16232">MIPQGGQLTANPNEEEFEVSLQEGPSLTYRLDWNTNRIAGRIDELEAVKQAVLKILLTERYEHLIYSFDYGTEWTNILGKDRLWVQSELNRVITEALIQDDRVEDVVNFRLFWQGNDAIARFTVVSSFGDFSMSKEVSANV</sequence>